<dbReference type="EnsemblMetazoa" id="XM_022796710">
    <property type="protein sequence ID" value="XP_022652445"/>
    <property type="gene ID" value="LOC111246698"/>
</dbReference>
<dbReference type="EnsemblMetazoa" id="XM_022796711">
    <property type="protein sequence ID" value="XP_022652446"/>
    <property type="gene ID" value="LOC111246698"/>
</dbReference>
<dbReference type="OMA" id="CVIDEWL"/>
<comment type="subunit">
    <text evidence="15">Interacts with tubulin.</text>
</comment>
<dbReference type="RefSeq" id="XP_022652441.1">
    <property type="nucleotide sequence ID" value="XM_022796706.1"/>
</dbReference>
<name>A0A7M7JIM5_VARDE</name>
<dbReference type="PROSITE" id="PS50056">
    <property type="entry name" value="TYR_PHOSPHATASE_2"/>
    <property type="match status" value="1"/>
</dbReference>
<keyword evidence="12" id="KW-0636">Prenylation</keyword>
<dbReference type="PROSITE" id="PS50054">
    <property type="entry name" value="TYR_PHOSPHATASE_DUAL"/>
    <property type="match status" value="1"/>
</dbReference>
<dbReference type="InterPro" id="IPR050561">
    <property type="entry name" value="PTP"/>
</dbReference>
<evidence type="ECO:0000256" key="17">
    <source>
        <dbReference type="ARBA" id="ARBA00082375"/>
    </source>
</evidence>
<dbReference type="GO" id="GO:0005886">
    <property type="term" value="C:plasma membrane"/>
    <property type="evidence" value="ECO:0007669"/>
    <property type="project" value="UniProtKB-SubCell"/>
</dbReference>
<dbReference type="EnsemblMetazoa" id="XM_022796709">
    <property type="protein sequence ID" value="XP_022652444"/>
    <property type="gene ID" value="LOC111246698"/>
</dbReference>
<dbReference type="KEGG" id="vde:111246698"/>
<keyword evidence="10" id="KW-1015">Disulfide bond</keyword>
<keyword evidence="6" id="KW-0967">Endosome</keyword>
<dbReference type="EnsemblMetazoa" id="XM_022796705">
    <property type="protein sequence ID" value="XP_022652440"/>
    <property type="gene ID" value="LOC111246698"/>
</dbReference>
<dbReference type="RefSeq" id="XP_022652444.1">
    <property type="nucleotide sequence ID" value="XM_022796709.1"/>
</dbReference>
<keyword evidence="11" id="KW-0449">Lipoprotein</keyword>
<keyword evidence="8" id="KW-0904">Protein phosphatase</keyword>
<dbReference type="InParanoid" id="A0A7M7JIM5"/>
<proteinExistence type="predicted"/>
<evidence type="ECO:0000256" key="5">
    <source>
        <dbReference type="ARBA" id="ARBA00022481"/>
    </source>
</evidence>
<dbReference type="RefSeq" id="XP_022652440.1">
    <property type="nucleotide sequence ID" value="XM_022796705.1"/>
</dbReference>
<keyword evidence="9" id="KW-0472">Membrane</keyword>
<evidence type="ECO:0000256" key="14">
    <source>
        <dbReference type="ARBA" id="ARBA00057132"/>
    </source>
</evidence>
<dbReference type="InterPro" id="IPR029021">
    <property type="entry name" value="Prot-tyrosine_phosphatase-like"/>
</dbReference>
<accession>A0A7M7JIM5</accession>
<keyword evidence="21" id="KW-1185">Reference proteome</keyword>
<dbReference type="GO" id="GO:0009966">
    <property type="term" value="P:regulation of signal transduction"/>
    <property type="evidence" value="ECO:0007669"/>
    <property type="project" value="UniProtKB-ARBA"/>
</dbReference>
<dbReference type="CDD" id="cd14500">
    <property type="entry name" value="PTP-IVa"/>
    <property type="match status" value="1"/>
</dbReference>
<dbReference type="FunFam" id="3.90.190.10:FF:000105">
    <property type="entry name" value="Protein tyrosine phosphatase type IVA 3"/>
    <property type="match status" value="1"/>
</dbReference>
<evidence type="ECO:0000256" key="1">
    <source>
        <dbReference type="ARBA" id="ARBA00004236"/>
    </source>
</evidence>
<comment type="catalytic activity">
    <reaction evidence="13">
        <text>O-phospho-L-tyrosyl-[protein] + H2O = L-tyrosyl-[protein] + phosphate</text>
        <dbReference type="Rhea" id="RHEA:10684"/>
        <dbReference type="Rhea" id="RHEA-COMP:10136"/>
        <dbReference type="Rhea" id="RHEA-COMP:20101"/>
        <dbReference type="ChEBI" id="CHEBI:15377"/>
        <dbReference type="ChEBI" id="CHEBI:43474"/>
        <dbReference type="ChEBI" id="CHEBI:46858"/>
        <dbReference type="ChEBI" id="CHEBI:61978"/>
        <dbReference type="EC" id="3.1.3.48"/>
    </reaction>
</comment>
<evidence type="ECO:0000256" key="6">
    <source>
        <dbReference type="ARBA" id="ARBA00022753"/>
    </source>
</evidence>
<dbReference type="RefSeq" id="XP_022652446.1">
    <property type="nucleotide sequence ID" value="XM_022796711.1"/>
</dbReference>
<dbReference type="GeneID" id="111246698"/>
<evidence type="ECO:0000313" key="21">
    <source>
        <dbReference type="Proteomes" id="UP000594260"/>
    </source>
</evidence>
<dbReference type="GO" id="GO:0004725">
    <property type="term" value="F:protein tyrosine phosphatase activity"/>
    <property type="evidence" value="ECO:0007669"/>
    <property type="project" value="UniProtKB-EC"/>
</dbReference>
<comment type="function">
    <text evidence="14">Protein tyrosine phosphatase which stimulates progression from G1 into S phase during mitosis. Enhances cell proliferation, cell motility and invasive activity, and promotes cancer metastasis. May be involved in the progression of cardiac hypertrophy by inhibiting intracellular calcium mobilization in response to angiotensin II.</text>
</comment>
<evidence type="ECO:0000256" key="15">
    <source>
        <dbReference type="ARBA" id="ARBA00064590"/>
    </source>
</evidence>
<dbReference type="EnsemblMetazoa" id="XM_022796706">
    <property type="protein sequence ID" value="XP_022652441"/>
    <property type="gene ID" value="LOC111246698"/>
</dbReference>
<evidence type="ECO:0000256" key="7">
    <source>
        <dbReference type="ARBA" id="ARBA00022801"/>
    </source>
</evidence>
<dbReference type="AlphaFoldDB" id="A0A7M7JIM5"/>
<reference evidence="20" key="1">
    <citation type="submission" date="2021-01" db="UniProtKB">
        <authorList>
            <consortium name="EnsemblMetazoa"/>
        </authorList>
    </citation>
    <scope>IDENTIFICATION</scope>
</reference>
<dbReference type="PANTHER" id="PTHR23339">
    <property type="entry name" value="TYROSINE SPECIFIC PROTEIN PHOSPHATASE AND DUAL SPECIFICITY PROTEIN PHOSPHATASE"/>
    <property type="match status" value="1"/>
</dbReference>
<dbReference type="InterPro" id="IPR020422">
    <property type="entry name" value="TYR_PHOSPHATASE_DUAL_dom"/>
</dbReference>
<dbReference type="GO" id="GO:0005769">
    <property type="term" value="C:early endosome"/>
    <property type="evidence" value="ECO:0007669"/>
    <property type="project" value="UniProtKB-SubCell"/>
</dbReference>
<dbReference type="GO" id="GO:0043542">
    <property type="term" value="P:endothelial cell migration"/>
    <property type="evidence" value="ECO:0007669"/>
    <property type="project" value="UniProtKB-ARBA"/>
</dbReference>
<dbReference type="Proteomes" id="UP000594260">
    <property type="component" value="Unplaced"/>
</dbReference>
<dbReference type="EC" id="3.1.3.48" evidence="3"/>
<dbReference type="OrthoDB" id="5632at2759"/>
<evidence type="ECO:0000256" key="10">
    <source>
        <dbReference type="ARBA" id="ARBA00023157"/>
    </source>
</evidence>
<feature type="domain" description="Tyrosine-protein phosphatase" evidence="18">
    <location>
        <begin position="78"/>
        <end position="228"/>
    </location>
</feature>
<comment type="subcellular location">
    <subcellularLocation>
        <location evidence="1">Cell membrane</location>
    </subcellularLocation>
    <subcellularLocation>
        <location evidence="2">Early endosome</location>
    </subcellularLocation>
</comment>
<organism evidence="20 21">
    <name type="scientific">Varroa destructor</name>
    <name type="common">Honeybee mite</name>
    <dbReference type="NCBI Taxonomy" id="109461"/>
    <lineage>
        <taxon>Eukaryota</taxon>
        <taxon>Metazoa</taxon>
        <taxon>Ecdysozoa</taxon>
        <taxon>Arthropoda</taxon>
        <taxon>Chelicerata</taxon>
        <taxon>Arachnida</taxon>
        <taxon>Acari</taxon>
        <taxon>Parasitiformes</taxon>
        <taxon>Mesostigmata</taxon>
        <taxon>Gamasina</taxon>
        <taxon>Dermanyssoidea</taxon>
        <taxon>Varroidae</taxon>
        <taxon>Varroa</taxon>
    </lineage>
</organism>
<evidence type="ECO:0000256" key="3">
    <source>
        <dbReference type="ARBA" id="ARBA00013064"/>
    </source>
</evidence>
<evidence type="ECO:0000259" key="19">
    <source>
        <dbReference type="PROSITE" id="PS50056"/>
    </source>
</evidence>
<feature type="domain" description="Tyrosine specific protein phosphatases" evidence="19">
    <location>
        <begin position="149"/>
        <end position="215"/>
    </location>
</feature>
<dbReference type="RefSeq" id="XP_022652445.1">
    <property type="nucleotide sequence ID" value="XM_022796710.1"/>
</dbReference>
<dbReference type="Gene3D" id="3.90.190.10">
    <property type="entry name" value="Protein tyrosine phosphatase superfamily"/>
    <property type="match status" value="1"/>
</dbReference>
<evidence type="ECO:0000313" key="20">
    <source>
        <dbReference type="EnsemblMetazoa" id="XP_022652445"/>
    </source>
</evidence>
<dbReference type="SUPFAM" id="SSF52799">
    <property type="entry name" value="(Phosphotyrosine protein) phosphatases II"/>
    <property type="match status" value="1"/>
</dbReference>
<keyword evidence="5" id="KW-0488">Methylation</keyword>
<evidence type="ECO:0000256" key="9">
    <source>
        <dbReference type="ARBA" id="ARBA00023136"/>
    </source>
</evidence>
<dbReference type="EnsemblMetazoa" id="XM_022796707">
    <property type="protein sequence ID" value="XP_022652442"/>
    <property type="gene ID" value="LOC111246698"/>
</dbReference>
<evidence type="ECO:0000256" key="16">
    <source>
        <dbReference type="ARBA" id="ARBA00069015"/>
    </source>
</evidence>
<keyword evidence="4" id="KW-1003">Cell membrane</keyword>
<evidence type="ECO:0000256" key="11">
    <source>
        <dbReference type="ARBA" id="ARBA00023288"/>
    </source>
</evidence>
<dbReference type="FunCoup" id="A0A7M7JIM5">
    <property type="interactions" value="1099"/>
</dbReference>
<dbReference type="InterPro" id="IPR000387">
    <property type="entry name" value="Tyr_Pase_dom"/>
</dbReference>
<evidence type="ECO:0000259" key="18">
    <source>
        <dbReference type="PROSITE" id="PS50054"/>
    </source>
</evidence>
<protein>
    <recommendedName>
        <fullName evidence="16">Protein tyrosine phosphatase type IVA 3</fullName>
        <ecNumber evidence="3">3.1.3.48</ecNumber>
    </recommendedName>
    <alternativeName>
        <fullName evidence="17">Protein-tyrosine phosphatase 4a3</fullName>
    </alternativeName>
</protein>
<keyword evidence="7" id="KW-0378">Hydrolase</keyword>
<sequence length="242" mass="26452">MTAAALSPLVHPATIEGTLHSVRSLSSPAVRKLHGLIVKASVVSPGGGPIGNSMRQKGSISLGAVGSAINLQRPGPSEFCFKGYNFLVTHRPTDATLPTYVEELKKRHVTDVVRVCEPTYQTELLEKEGIRVHDMQFEDGSPPPAAVVDEWLDLIRNRFKERPDACIAVHCVAGLGRAPVLVAVSLVELGMKYGDAVEHIRGRRRGAFNAKQLSYLEKYRPKNRLKQRANSAGSQQHNCCIQ</sequence>
<dbReference type="Pfam" id="PF22785">
    <property type="entry name" value="Tc-R-P"/>
    <property type="match status" value="1"/>
</dbReference>
<dbReference type="RefSeq" id="XP_022652442.1">
    <property type="nucleotide sequence ID" value="XM_022796707.1"/>
</dbReference>
<evidence type="ECO:0000256" key="13">
    <source>
        <dbReference type="ARBA" id="ARBA00051722"/>
    </source>
</evidence>
<evidence type="ECO:0000256" key="8">
    <source>
        <dbReference type="ARBA" id="ARBA00022912"/>
    </source>
</evidence>
<evidence type="ECO:0000256" key="2">
    <source>
        <dbReference type="ARBA" id="ARBA00004412"/>
    </source>
</evidence>
<evidence type="ECO:0000256" key="4">
    <source>
        <dbReference type="ARBA" id="ARBA00022475"/>
    </source>
</evidence>
<evidence type="ECO:0000256" key="12">
    <source>
        <dbReference type="ARBA" id="ARBA00023289"/>
    </source>
</evidence>